<accession>A0AC34FVQ1</accession>
<dbReference type="Proteomes" id="UP000887579">
    <property type="component" value="Unplaced"/>
</dbReference>
<organism evidence="1 2">
    <name type="scientific">Panagrolaimus sp. ES5</name>
    <dbReference type="NCBI Taxonomy" id="591445"/>
    <lineage>
        <taxon>Eukaryota</taxon>
        <taxon>Metazoa</taxon>
        <taxon>Ecdysozoa</taxon>
        <taxon>Nematoda</taxon>
        <taxon>Chromadorea</taxon>
        <taxon>Rhabditida</taxon>
        <taxon>Tylenchina</taxon>
        <taxon>Panagrolaimomorpha</taxon>
        <taxon>Panagrolaimoidea</taxon>
        <taxon>Panagrolaimidae</taxon>
        <taxon>Panagrolaimus</taxon>
    </lineage>
</organism>
<name>A0AC34FVQ1_9BILA</name>
<dbReference type="WBParaSite" id="ES5_v2.g21555.t1">
    <property type="protein sequence ID" value="ES5_v2.g21555.t1"/>
    <property type="gene ID" value="ES5_v2.g21555"/>
</dbReference>
<evidence type="ECO:0000313" key="1">
    <source>
        <dbReference type="Proteomes" id="UP000887579"/>
    </source>
</evidence>
<protein>
    <submittedName>
        <fullName evidence="2">Uncharacterized protein</fullName>
    </submittedName>
</protein>
<sequence length="185" mass="20985">MDTKIPLIETNPSQQWSHCLYNYFILITIPVLLLTAFVTPLQVIARFMPSDFFALFVLTYSIGILWCQFYAIGKMFTNVQKNWVNYSTPQIISSLAYKLISLMLALAASNFALILLRQTCPGTAPFKPIRSCFSADCSYLYITSTACYYWYIAVPIIEISMQIFTKFASNIESTTTDIPQSIITA</sequence>
<evidence type="ECO:0000313" key="2">
    <source>
        <dbReference type="WBParaSite" id="ES5_v2.g21555.t1"/>
    </source>
</evidence>
<reference evidence="2" key="1">
    <citation type="submission" date="2022-11" db="UniProtKB">
        <authorList>
            <consortium name="WormBaseParasite"/>
        </authorList>
    </citation>
    <scope>IDENTIFICATION</scope>
</reference>
<proteinExistence type="predicted"/>